<dbReference type="EMBL" id="NCEB01000009">
    <property type="protein sequence ID" value="OYX34434.1"/>
    <property type="molecule type" value="Genomic_DNA"/>
</dbReference>
<proteinExistence type="predicted"/>
<name>A0A258FR60_9CAUL</name>
<organism evidence="1 2">
    <name type="scientific">Brevundimonas subvibrioides</name>
    <dbReference type="NCBI Taxonomy" id="74313"/>
    <lineage>
        <taxon>Bacteria</taxon>
        <taxon>Pseudomonadati</taxon>
        <taxon>Pseudomonadota</taxon>
        <taxon>Alphaproteobacteria</taxon>
        <taxon>Caulobacterales</taxon>
        <taxon>Caulobacteraceae</taxon>
        <taxon>Brevundimonas</taxon>
    </lineage>
</organism>
<reference evidence="1 2" key="1">
    <citation type="submission" date="2017-03" db="EMBL/GenBank/DDBJ databases">
        <title>Lifting the veil on microbial sulfur biogeochemistry in mining wastewaters.</title>
        <authorList>
            <person name="Kantor R.S."/>
            <person name="Colenbrander Nelson T."/>
            <person name="Marshall S."/>
            <person name="Bennett D."/>
            <person name="Apte S."/>
            <person name="Camacho D."/>
            <person name="Thomas B.C."/>
            <person name="Warren L.A."/>
            <person name="Banfield J.F."/>
        </authorList>
    </citation>
    <scope>NUCLEOTIDE SEQUENCE [LARGE SCALE GENOMIC DNA]</scope>
    <source>
        <strain evidence="1">32-69-9</strain>
    </source>
</reference>
<protein>
    <submittedName>
        <fullName evidence="1">Uncharacterized protein</fullName>
    </submittedName>
</protein>
<gene>
    <name evidence="1" type="ORF">B7Z01_06220</name>
</gene>
<evidence type="ECO:0000313" key="1">
    <source>
        <dbReference type="EMBL" id="OYX34434.1"/>
    </source>
</evidence>
<accession>A0A258FR60</accession>
<evidence type="ECO:0000313" key="2">
    <source>
        <dbReference type="Proteomes" id="UP000215595"/>
    </source>
</evidence>
<dbReference type="Proteomes" id="UP000215595">
    <property type="component" value="Unassembled WGS sequence"/>
</dbReference>
<dbReference type="AlphaFoldDB" id="A0A258FR60"/>
<sequence length="106" mass="12031">MQRTRDNSGTVVVDGETYEWEIRRQPRPVADGKWEGIAISLRLQGYQREAIVQFPMPMHPSGRPEMEKQRIDLDAVTTSVTSIIEAGWDPTSRGRAMVFDVDAQGR</sequence>
<comment type="caution">
    <text evidence="1">The sequence shown here is derived from an EMBL/GenBank/DDBJ whole genome shotgun (WGS) entry which is preliminary data.</text>
</comment>